<evidence type="ECO:0000313" key="1">
    <source>
        <dbReference type="EMBL" id="GAA0661996.1"/>
    </source>
</evidence>
<dbReference type="AlphaFoldDB" id="A0AAV3T555"/>
<dbReference type="EMBL" id="BAAADV010000001">
    <property type="protein sequence ID" value="GAA0661996.1"/>
    <property type="molecule type" value="Genomic_DNA"/>
</dbReference>
<name>A0AAV3T555_9EURY</name>
<gene>
    <name evidence="1" type="ORF">GCM10009020_02930</name>
</gene>
<dbReference type="Proteomes" id="UP001500420">
    <property type="component" value="Unassembled WGS sequence"/>
</dbReference>
<dbReference type="PROSITE" id="PS51257">
    <property type="entry name" value="PROKAR_LIPOPROTEIN"/>
    <property type="match status" value="1"/>
</dbReference>
<reference evidence="1 2" key="1">
    <citation type="journal article" date="2019" name="Int. J. Syst. Evol. Microbiol.">
        <title>The Global Catalogue of Microorganisms (GCM) 10K type strain sequencing project: providing services to taxonomists for standard genome sequencing and annotation.</title>
        <authorList>
            <consortium name="The Broad Institute Genomics Platform"/>
            <consortium name="The Broad Institute Genome Sequencing Center for Infectious Disease"/>
            <person name="Wu L."/>
            <person name="Ma J."/>
        </authorList>
    </citation>
    <scope>NUCLEOTIDE SEQUENCE [LARGE SCALE GENOMIC DNA]</scope>
    <source>
        <strain evidence="1 2">JCM 16328</strain>
    </source>
</reference>
<accession>A0AAV3T555</accession>
<comment type="caution">
    <text evidence="1">The sequence shown here is derived from an EMBL/GenBank/DDBJ whole genome shotgun (WGS) entry which is preliminary data.</text>
</comment>
<proteinExistence type="predicted"/>
<organism evidence="1 2">
    <name type="scientific">Natronoarchaeum mannanilyticum</name>
    <dbReference type="NCBI Taxonomy" id="926360"/>
    <lineage>
        <taxon>Archaea</taxon>
        <taxon>Methanobacteriati</taxon>
        <taxon>Methanobacteriota</taxon>
        <taxon>Stenosarchaea group</taxon>
        <taxon>Halobacteria</taxon>
        <taxon>Halobacteriales</taxon>
        <taxon>Natronoarchaeaceae</taxon>
    </lineage>
</organism>
<protein>
    <submittedName>
        <fullName evidence="1">Uncharacterized protein</fullName>
    </submittedName>
</protein>
<dbReference type="RefSeq" id="WP_343772044.1">
    <property type="nucleotide sequence ID" value="NZ_BAAADV010000001.1"/>
</dbReference>
<keyword evidence="2" id="KW-1185">Reference proteome</keyword>
<evidence type="ECO:0000313" key="2">
    <source>
        <dbReference type="Proteomes" id="UP001500420"/>
    </source>
</evidence>
<sequence length="288" mass="31145">MKRRQILAGAAGALSVALAGCADPRAVLTMTAVSDEEIAERASVSPPDRESRRIIRSAAENGSATASGTRPPLDVDRPIAFDGAYYDLSRSESRIGDRLRVTIRVDPGESAPDAATIAFDELPEVDRELLGRIVPPPEGREGAVGASAIYDDADREASVLVPEAAYGAVERDGERFPFEVLGSDEVAAYEYRYEATKAADDAATFAERVRQEHLFELSGLSDAEREIVDEAIDGGYYDGSVSDAFSSLAERFRAHDAVEPSDWGGEFLVRYEGTDYWADLHHPPSDAD</sequence>